<dbReference type="HAMAP" id="MF_01021">
    <property type="entry name" value="HisI"/>
    <property type="match status" value="1"/>
</dbReference>
<comment type="similarity">
    <text evidence="11">Belongs to the PRA-CH family.</text>
</comment>
<evidence type="ECO:0000313" key="13">
    <source>
        <dbReference type="EMBL" id="NML94285.1"/>
    </source>
</evidence>
<dbReference type="PANTHER" id="PTHR42945:SF1">
    <property type="entry name" value="HISTIDINE BIOSYNTHESIS BIFUNCTIONAL PROTEIN HIS7"/>
    <property type="match status" value="1"/>
</dbReference>
<evidence type="ECO:0000256" key="8">
    <source>
        <dbReference type="ARBA" id="ARBA00022605"/>
    </source>
</evidence>
<comment type="caution">
    <text evidence="13">The sequence shown here is derived from an EMBL/GenBank/DDBJ whole genome shotgun (WGS) entry which is preliminary data.</text>
</comment>
<evidence type="ECO:0000256" key="5">
    <source>
        <dbReference type="ARBA" id="ARBA00007731"/>
    </source>
</evidence>
<comment type="pathway">
    <text evidence="4">Amino-acid biosynthesis; L-histidine biosynthesis; L-histidine from 5-phospho-alpha-D-ribose 1-diphosphate: step 2/9.</text>
</comment>
<dbReference type="AlphaFoldDB" id="A0A7Y0BQ66"/>
<evidence type="ECO:0000256" key="9">
    <source>
        <dbReference type="ARBA" id="ARBA00022801"/>
    </source>
</evidence>
<accession>A0A7Y0BQ66</accession>
<evidence type="ECO:0000256" key="10">
    <source>
        <dbReference type="ARBA" id="ARBA00023102"/>
    </source>
</evidence>
<dbReference type="EMBL" id="JABBGM010000004">
    <property type="protein sequence ID" value="NML94285.1"/>
    <property type="molecule type" value="Genomic_DNA"/>
</dbReference>
<dbReference type="PANTHER" id="PTHR42945">
    <property type="entry name" value="HISTIDINE BIOSYNTHESIS BIFUNCTIONAL PROTEIN"/>
    <property type="match status" value="1"/>
</dbReference>
<comment type="function">
    <text evidence="11">Catalyzes the hydrolysis of the adenine ring of phosphoribosyl-AMP.</text>
</comment>
<dbReference type="GO" id="GO:0004635">
    <property type="term" value="F:phosphoribosyl-AMP cyclohydrolase activity"/>
    <property type="evidence" value="ECO:0007669"/>
    <property type="project" value="UniProtKB-UniRule"/>
</dbReference>
<keyword evidence="9 11" id="KW-0378">Hydrolase</keyword>
<feature type="binding site" evidence="11">
    <location>
        <position position="156"/>
    </location>
    <ligand>
        <name>Zn(2+)</name>
        <dbReference type="ChEBI" id="CHEBI:29105"/>
        <note>ligand shared between dimeric partners</note>
    </ligand>
</feature>
<keyword evidence="11" id="KW-0479">Metal-binding</keyword>
<evidence type="ECO:0000256" key="11">
    <source>
        <dbReference type="HAMAP-Rule" id="MF_01021"/>
    </source>
</evidence>
<comment type="similarity">
    <text evidence="5">In the C-terminal section; belongs to the PRA-PH family.</text>
</comment>
<evidence type="ECO:0000313" key="14">
    <source>
        <dbReference type="Proteomes" id="UP000583556"/>
    </source>
</evidence>
<comment type="cofactor">
    <cofactor evidence="11">
        <name>Zn(2+)</name>
        <dbReference type="ChEBI" id="CHEBI:29105"/>
    </cofactor>
    <text evidence="11">Binds 1 zinc ion per subunit.</text>
</comment>
<dbReference type="SUPFAM" id="SSF141734">
    <property type="entry name" value="HisI-like"/>
    <property type="match status" value="1"/>
</dbReference>
<dbReference type="NCBIfam" id="NF000768">
    <property type="entry name" value="PRK00051.1"/>
    <property type="match status" value="1"/>
</dbReference>
<feature type="domain" description="Phosphoribosyl-AMP cyclohydrolase" evidence="12">
    <location>
        <begin position="85"/>
        <end position="158"/>
    </location>
</feature>
<dbReference type="InterPro" id="IPR002496">
    <property type="entry name" value="PRib_AMP_CycHydrolase_dom"/>
</dbReference>
<feature type="binding site" evidence="11">
    <location>
        <position position="133"/>
    </location>
    <ligand>
        <name>Zn(2+)</name>
        <dbReference type="ChEBI" id="CHEBI:29105"/>
        <note>ligand shared between dimeric partners</note>
    </ligand>
</feature>
<feature type="binding site" evidence="11">
    <location>
        <position position="149"/>
    </location>
    <ligand>
        <name>Zn(2+)</name>
        <dbReference type="ChEBI" id="CHEBI:29105"/>
        <note>ligand shared between dimeric partners</note>
    </ligand>
</feature>
<dbReference type="InterPro" id="IPR038019">
    <property type="entry name" value="PRib_AMP_CycHydrolase_sf"/>
</dbReference>
<evidence type="ECO:0000256" key="3">
    <source>
        <dbReference type="ARBA" id="ARBA00005169"/>
    </source>
</evidence>
<protein>
    <recommendedName>
        <fullName evidence="11">Phosphoribosyl-AMP cyclohydrolase</fullName>
        <shortName evidence="11">PRA-CH</shortName>
        <ecNumber evidence="11">3.5.4.19</ecNumber>
    </recommendedName>
</protein>
<evidence type="ECO:0000256" key="6">
    <source>
        <dbReference type="ARBA" id="ARBA00008299"/>
    </source>
</evidence>
<feature type="binding site" evidence="11">
    <location>
        <position position="132"/>
    </location>
    <ligand>
        <name>Mg(2+)</name>
        <dbReference type="ChEBI" id="CHEBI:18420"/>
    </ligand>
</feature>
<evidence type="ECO:0000256" key="4">
    <source>
        <dbReference type="ARBA" id="ARBA00005204"/>
    </source>
</evidence>
<dbReference type="EC" id="3.5.4.19" evidence="11"/>
<name>A0A7Y0BQ66_9SPHN</name>
<keyword evidence="10 11" id="KW-0368">Histidine biosynthesis</keyword>
<dbReference type="Pfam" id="PF01502">
    <property type="entry name" value="PRA-CH"/>
    <property type="match status" value="1"/>
</dbReference>
<feature type="binding site" evidence="11">
    <location>
        <position position="134"/>
    </location>
    <ligand>
        <name>Mg(2+)</name>
        <dbReference type="ChEBI" id="CHEBI:18420"/>
    </ligand>
</feature>
<dbReference type="InterPro" id="IPR026660">
    <property type="entry name" value="PRA-CH"/>
</dbReference>
<gene>
    <name evidence="11 13" type="primary">hisI</name>
    <name evidence="13" type="ORF">HHL27_11475</name>
</gene>
<keyword evidence="7 11" id="KW-0963">Cytoplasm</keyword>
<evidence type="ECO:0000256" key="7">
    <source>
        <dbReference type="ARBA" id="ARBA00022490"/>
    </source>
</evidence>
<comment type="catalytic activity">
    <reaction evidence="2">
        <text>1-(5-phospho-beta-D-ribosyl)-ATP + H2O = 1-(5-phospho-beta-D-ribosyl)-5'-AMP + diphosphate + H(+)</text>
        <dbReference type="Rhea" id="RHEA:22828"/>
        <dbReference type="ChEBI" id="CHEBI:15377"/>
        <dbReference type="ChEBI" id="CHEBI:15378"/>
        <dbReference type="ChEBI" id="CHEBI:33019"/>
        <dbReference type="ChEBI" id="CHEBI:59457"/>
        <dbReference type="ChEBI" id="CHEBI:73183"/>
        <dbReference type="EC" id="3.6.1.31"/>
    </reaction>
</comment>
<dbReference type="Gene3D" id="3.10.20.810">
    <property type="entry name" value="Phosphoribosyl-AMP cyclohydrolase"/>
    <property type="match status" value="1"/>
</dbReference>
<dbReference type="GO" id="GO:0000105">
    <property type="term" value="P:L-histidine biosynthetic process"/>
    <property type="evidence" value="ECO:0007669"/>
    <property type="project" value="UniProtKB-UniRule"/>
</dbReference>
<keyword evidence="8 11" id="KW-0028">Amino-acid biosynthesis</keyword>
<dbReference type="GO" id="GO:0008270">
    <property type="term" value="F:zinc ion binding"/>
    <property type="evidence" value="ECO:0007669"/>
    <property type="project" value="UniProtKB-UniRule"/>
</dbReference>
<comment type="subcellular location">
    <subcellularLocation>
        <location evidence="11">Cytoplasm</location>
    </subcellularLocation>
</comment>
<comment type="pathway">
    <text evidence="3 11">Amino-acid biosynthesis; L-histidine biosynthesis; L-histidine from 5-phospho-alpha-D-ribose 1-diphosphate: step 3/9.</text>
</comment>
<dbReference type="FunFam" id="3.10.20.810:FF:000001">
    <property type="entry name" value="Histidine biosynthesis bifunctional protein HisIE"/>
    <property type="match status" value="1"/>
</dbReference>
<reference evidence="13 14" key="1">
    <citation type="submission" date="2020-04" db="EMBL/GenBank/DDBJ databases">
        <title>Novosphingobium sp. TW-4 isolated from soil.</title>
        <authorList>
            <person name="Dahal R.H."/>
            <person name="Chaudhary D.K."/>
        </authorList>
    </citation>
    <scope>NUCLEOTIDE SEQUENCE [LARGE SCALE GENOMIC DNA]</scope>
    <source>
        <strain evidence="13 14">TW-4</strain>
    </source>
</reference>
<dbReference type="Proteomes" id="UP000583556">
    <property type="component" value="Unassembled WGS sequence"/>
</dbReference>
<dbReference type="UniPathway" id="UPA00031">
    <property type="reaction ID" value="UER00008"/>
</dbReference>
<dbReference type="GO" id="GO:0000287">
    <property type="term" value="F:magnesium ion binding"/>
    <property type="evidence" value="ECO:0007669"/>
    <property type="project" value="UniProtKB-UniRule"/>
</dbReference>
<keyword evidence="11" id="KW-0862">Zinc</keyword>
<comment type="cofactor">
    <cofactor evidence="11">
        <name>Mg(2+)</name>
        <dbReference type="ChEBI" id="CHEBI:18420"/>
    </cofactor>
    <text evidence="11">Binds 1 Mg(2+) ion per subunit.</text>
</comment>
<evidence type="ECO:0000256" key="2">
    <source>
        <dbReference type="ARBA" id="ARBA00001460"/>
    </source>
</evidence>
<organism evidence="13 14">
    <name type="scientific">Novosphingobium olei</name>
    <dbReference type="NCBI Taxonomy" id="2728851"/>
    <lineage>
        <taxon>Bacteria</taxon>
        <taxon>Pseudomonadati</taxon>
        <taxon>Pseudomonadota</taxon>
        <taxon>Alphaproteobacteria</taxon>
        <taxon>Sphingomonadales</taxon>
        <taxon>Sphingomonadaceae</taxon>
        <taxon>Novosphingobium</taxon>
    </lineage>
</organism>
<dbReference type="GO" id="GO:0005737">
    <property type="term" value="C:cytoplasm"/>
    <property type="evidence" value="ECO:0007669"/>
    <property type="project" value="UniProtKB-SubCell"/>
</dbReference>
<comment type="subunit">
    <text evidence="11">Homodimer.</text>
</comment>
<dbReference type="GO" id="GO:0004636">
    <property type="term" value="F:phosphoribosyl-ATP diphosphatase activity"/>
    <property type="evidence" value="ECO:0007669"/>
    <property type="project" value="UniProtKB-EC"/>
</dbReference>
<evidence type="ECO:0000256" key="1">
    <source>
        <dbReference type="ARBA" id="ARBA00000024"/>
    </source>
</evidence>
<comment type="similarity">
    <text evidence="6">In the N-terminal section; belongs to the PRA-CH family.</text>
</comment>
<sequence length="173" mass="19115">MLFIHDPRPRRKSHVRGAWIFGAICGYRATNHHCGEVTIRKACPISAHSSETELREQGAVFMPRFDSAGLVTAVAVDHASGALLMLAHMDAEAIAKTRQTGFAHFHSRSRGRLWMKGESSGHVLKVIEIRVDCDQDALELRVEPAGPACHTLAPSCFYRRIEDDGSLARIEDA</sequence>
<feature type="binding site" evidence="11">
    <location>
        <position position="136"/>
    </location>
    <ligand>
        <name>Mg(2+)</name>
        <dbReference type="ChEBI" id="CHEBI:18420"/>
    </ligand>
</feature>
<evidence type="ECO:0000259" key="12">
    <source>
        <dbReference type="Pfam" id="PF01502"/>
    </source>
</evidence>
<keyword evidence="11" id="KW-0460">Magnesium</keyword>
<comment type="catalytic activity">
    <reaction evidence="1 11">
        <text>1-(5-phospho-beta-D-ribosyl)-5'-AMP + H2O = 1-(5-phospho-beta-D-ribosyl)-5-[(5-phospho-beta-D-ribosylamino)methylideneamino]imidazole-4-carboxamide</text>
        <dbReference type="Rhea" id="RHEA:20049"/>
        <dbReference type="ChEBI" id="CHEBI:15377"/>
        <dbReference type="ChEBI" id="CHEBI:58435"/>
        <dbReference type="ChEBI" id="CHEBI:59457"/>
        <dbReference type="EC" id="3.5.4.19"/>
    </reaction>
</comment>
<keyword evidence="14" id="KW-1185">Reference proteome</keyword>
<proteinExistence type="inferred from homology"/>